<accession>A0A2T6B8H2</accession>
<feature type="compositionally biased region" description="Low complexity" evidence="1">
    <location>
        <begin position="306"/>
        <end position="317"/>
    </location>
</feature>
<evidence type="ECO:0000313" key="4">
    <source>
        <dbReference type="Proteomes" id="UP000244224"/>
    </source>
</evidence>
<feature type="region of interest" description="Disordered" evidence="1">
    <location>
        <begin position="289"/>
        <end position="317"/>
    </location>
</feature>
<dbReference type="RefSeq" id="WP_108127747.1">
    <property type="nucleotide sequence ID" value="NZ_QBKP01000002.1"/>
</dbReference>
<reference evidence="3 4" key="1">
    <citation type="submission" date="2018-04" db="EMBL/GenBank/DDBJ databases">
        <title>Genomic Encyclopedia of Archaeal and Bacterial Type Strains, Phase II (KMG-II): from individual species to whole genera.</title>
        <authorList>
            <person name="Goeker M."/>
        </authorList>
    </citation>
    <scope>NUCLEOTIDE SEQUENCE [LARGE SCALE GENOMIC DNA]</scope>
    <source>
        <strain evidence="3 4">DSM 21823</strain>
    </source>
</reference>
<dbReference type="AlphaFoldDB" id="A0A2T6B8H2"/>
<evidence type="ECO:0000313" key="3">
    <source>
        <dbReference type="EMBL" id="PTX52365.1"/>
    </source>
</evidence>
<keyword evidence="2" id="KW-0732">Signal</keyword>
<dbReference type="OrthoDB" id="12976at2"/>
<feature type="region of interest" description="Disordered" evidence="1">
    <location>
        <begin position="95"/>
        <end position="122"/>
    </location>
</feature>
<gene>
    <name evidence="3" type="ORF">C8N34_102144</name>
</gene>
<organism evidence="3 4">
    <name type="scientific">Gemmobacter caeni</name>
    <dbReference type="NCBI Taxonomy" id="589035"/>
    <lineage>
        <taxon>Bacteria</taxon>
        <taxon>Pseudomonadati</taxon>
        <taxon>Pseudomonadota</taxon>
        <taxon>Alphaproteobacteria</taxon>
        <taxon>Rhodobacterales</taxon>
        <taxon>Paracoccaceae</taxon>
        <taxon>Gemmobacter</taxon>
    </lineage>
</organism>
<protein>
    <submittedName>
        <fullName evidence="3">Uncharacterized protein</fullName>
    </submittedName>
</protein>
<name>A0A2T6B8H2_9RHOB</name>
<keyword evidence="4" id="KW-1185">Reference proteome</keyword>
<feature type="chain" id="PRO_5015644610" evidence="2">
    <location>
        <begin position="25"/>
        <end position="317"/>
    </location>
</feature>
<dbReference type="Proteomes" id="UP000244224">
    <property type="component" value="Unassembled WGS sequence"/>
</dbReference>
<proteinExistence type="predicted"/>
<evidence type="ECO:0000256" key="1">
    <source>
        <dbReference type="SAM" id="MobiDB-lite"/>
    </source>
</evidence>
<evidence type="ECO:0000256" key="2">
    <source>
        <dbReference type="SAM" id="SignalP"/>
    </source>
</evidence>
<sequence length="317" mass="33072">MRNYLKFTGCGLIALMTGLSPVSAQTPPDQIRDWTGLSYLGIVAGLEAWGVEGSDRIWMRAPDGRALIEGSLFSATGQDLGAALTGAPARNLSAPSAPLALPAPADDPPPANGSASEPDPFDWSAPNQGLIRQALEITATEAFWFGIGDPAAPEVWAWMDPSTPSSQATFMMLRDRISDGSVYLRVVPVVTRDPASAEAMAALLSAEDPLRAFLARLDGGPLPTPPEGEEVTLPEELVTPIERNGALASRIAPPALPFLVWTSDSGPVALAGVPGEDLFAGVVRVDPAPEPAEVPAEEGQIEGEQPPAETTEPAAAE</sequence>
<feature type="compositionally biased region" description="Low complexity" evidence="1">
    <location>
        <begin position="95"/>
        <end position="104"/>
    </location>
</feature>
<comment type="caution">
    <text evidence="3">The sequence shown here is derived from an EMBL/GenBank/DDBJ whole genome shotgun (WGS) entry which is preliminary data.</text>
</comment>
<feature type="signal peptide" evidence="2">
    <location>
        <begin position="1"/>
        <end position="24"/>
    </location>
</feature>
<dbReference type="Gene3D" id="3.40.30.10">
    <property type="entry name" value="Glutaredoxin"/>
    <property type="match status" value="1"/>
</dbReference>
<dbReference type="EMBL" id="QBKP01000002">
    <property type="protein sequence ID" value="PTX52365.1"/>
    <property type="molecule type" value="Genomic_DNA"/>
</dbReference>